<proteinExistence type="predicted"/>
<keyword evidence="1" id="KW-0732">Signal</keyword>
<dbReference type="PATRIC" id="fig|1454001.3.peg.3071"/>
<sequence>MRSPLAIALLVCSLPVGAQDLATLSSETRSTVLPVIPKVIATMQEAVSNEGVAGAIPVCKDLAPQLIAKKRAETGWDIRRVSLKTRNAERGTPDAWEAARLADFDRRAAAGEKPETIEASEIVSLNGRPVLRYMKALPVSEVCLGCHGPVDGLDADLRRKLSEHYPDDRATGYAKGQIRGALTVKRPL</sequence>
<gene>
    <name evidence="3" type="ORF">AW08_03023</name>
</gene>
<feature type="chain" id="PRO_5001460958" description="Tll0287-like domain-containing protein" evidence="1">
    <location>
        <begin position="19"/>
        <end position="188"/>
    </location>
</feature>
<dbReference type="Pfam" id="PF11845">
    <property type="entry name" value="Tll0287-like"/>
    <property type="match status" value="1"/>
</dbReference>
<protein>
    <recommendedName>
        <fullName evidence="2">Tll0287-like domain-containing protein</fullName>
    </recommendedName>
</protein>
<organism evidence="3 4">
    <name type="scientific">Candidatus Accumulibacter adjunctus</name>
    <dbReference type="NCBI Taxonomy" id="1454001"/>
    <lineage>
        <taxon>Bacteria</taxon>
        <taxon>Pseudomonadati</taxon>
        <taxon>Pseudomonadota</taxon>
        <taxon>Betaproteobacteria</taxon>
        <taxon>Candidatus Accumulibacter</taxon>
    </lineage>
</organism>
<keyword evidence="4" id="KW-1185">Reference proteome</keyword>
<feature type="domain" description="Tll0287-like" evidence="2">
    <location>
        <begin position="43"/>
        <end position="187"/>
    </location>
</feature>
<evidence type="ECO:0000313" key="3">
    <source>
        <dbReference type="EMBL" id="EXI65652.1"/>
    </source>
</evidence>
<dbReference type="EMBL" id="JFAX01000020">
    <property type="protein sequence ID" value="EXI65652.1"/>
    <property type="molecule type" value="Genomic_DNA"/>
</dbReference>
<accession>A0A011NLY5</accession>
<comment type="caution">
    <text evidence="3">The sequence shown here is derived from an EMBL/GenBank/DDBJ whole genome shotgun (WGS) entry which is preliminary data.</text>
</comment>
<evidence type="ECO:0000256" key="1">
    <source>
        <dbReference type="SAM" id="SignalP"/>
    </source>
</evidence>
<name>A0A011NLY5_9PROT</name>
<dbReference type="Proteomes" id="UP000020218">
    <property type="component" value="Unassembled WGS sequence"/>
</dbReference>
<dbReference type="STRING" id="1454001.AW08_03023"/>
<reference evidence="3" key="1">
    <citation type="submission" date="2014-02" db="EMBL/GenBank/DDBJ databases">
        <title>Expanding our view of genomic diversity in Candidatus Accumulibacter clades.</title>
        <authorList>
            <person name="Skennerton C.T."/>
            <person name="Barr J.J."/>
            <person name="Slater F.R."/>
            <person name="Bond P.L."/>
            <person name="Tyson G.W."/>
        </authorList>
    </citation>
    <scope>NUCLEOTIDE SEQUENCE [LARGE SCALE GENOMIC DNA]</scope>
</reference>
<evidence type="ECO:0000259" key="2">
    <source>
        <dbReference type="Pfam" id="PF11845"/>
    </source>
</evidence>
<feature type="signal peptide" evidence="1">
    <location>
        <begin position="1"/>
        <end position="18"/>
    </location>
</feature>
<evidence type="ECO:0000313" key="4">
    <source>
        <dbReference type="Proteomes" id="UP000020218"/>
    </source>
</evidence>
<dbReference type="AlphaFoldDB" id="A0A011NLY5"/>
<dbReference type="InterPro" id="IPR021796">
    <property type="entry name" value="Tll0287-like_dom"/>
</dbReference>